<dbReference type="AlphaFoldDB" id="A0AA40CRH4"/>
<organism evidence="3 4">
    <name type="scientific">Cercophora newfieldiana</name>
    <dbReference type="NCBI Taxonomy" id="92897"/>
    <lineage>
        <taxon>Eukaryota</taxon>
        <taxon>Fungi</taxon>
        <taxon>Dikarya</taxon>
        <taxon>Ascomycota</taxon>
        <taxon>Pezizomycotina</taxon>
        <taxon>Sordariomycetes</taxon>
        <taxon>Sordariomycetidae</taxon>
        <taxon>Sordariales</taxon>
        <taxon>Lasiosphaeriaceae</taxon>
        <taxon>Cercophora</taxon>
    </lineage>
</organism>
<comment type="catalytic activity">
    <reaction evidence="1">
        <text>RNA(n) + a ribonucleoside 5'-triphosphate = RNA(n+1) + diphosphate</text>
        <dbReference type="Rhea" id="RHEA:21248"/>
        <dbReference type="Rhea" id="RHEA-COMP:14527"/>
        <dbReference type="Rhea" id="RHEA-COMP:17342"/>
        <dbReference type="ChEBI" id="CHEBI:33019"/>
        <dbReference type="ChEBI" id="CHEBI:61557"/>
        <dbReference type="ChEBI" id="CHEBI:140395"/>
        <dbReference type="EC" id="2.7.7.48"/>
    </reaction>
</comment>
<comment type="caution">
    <text evidence="3">The sequence shown here is derived from an EMBL/GenBank/DDBJ whole genome shotgun (WGS) entry which is preliminary data.</text>
</comment>
<accession>A0AA40CRH4</accession>
<dbReference type="PANTHER" id="PTHR23079">
    <property type="entry name" value="RNA-DEPENDENT RNA POLYMERASE"/>
    <property type="match status" value="1"/>
</dbReference>
<dbReference type="GO" id="GO:0030422">
    <property type="term" value="P:siRNA processing"/>
    <property type="evidence" value="ECO:0007669"/>
    <property type="project" value="TreeGrafter"/>
</dbReference>
<evidence type="ECO:0000313" key="4">
    <source>
        <dbReference type="Proteomes" id="UP001174936"/>
    </source>
</evidence>
<protein>
    <recommendedName>
        <fullName evidence="1">RNA-dependent RNA polymerase</fullName>
        <ecNumber evidence="1">2.7.7.48</ecNumber>
    </recommendedName>
</protein>
<reference evidence="3" key="1">
    <citation type="submission" date="2023-06" db="EMBL/GenBank/DDBJ databases">
        <title>Genome-scale phylogeny and comparative genomics of the fungal order Sordariales.</title>
        <authorList>
            <consortium name="Lawrence Berkeley National Laboratory"/>
            <person name="Hensen N."/>
            <person name="Bonometti L."/>
            <person name="Westerberg I."/>
            <person name="Brannstrom I.O."/>
            <person name="Guillou S."/>
            <person name="Cros-Aarteil S."/>
            <person name="Calhoun S."/>
            <person name="Haridas S."/>
            <person name="Kuo A."/>
            <person name="Mondo S."/>
            <person name="Pangilinan J."/>
            <person name="Riley R."/>
            <person name="Labutti K."/>
            <person name="Andreopoulos B."/>
            <person name="Lipzen A."/>
            <person name="Chen C."/>
            <person name="Yanf M."/>
            <person name="Daum C."/>
            <person name="Ng V."/>
            <person name="Clum A."/>
            <person name="Steindorff A."/>
            <person name="Ohm R."/>
            <person name="Martin F."/>
            <person name="Silar P."/>
            <person name="Natvig D."/>
            <person name="Lalanne C."/>
            <person name="Gautier V."/>
            <person name="Ament-Velasquez S.L."/>
            <person name="Kruys A."/>
            <person name="Hutchinson M.I."/>
            <person name="Powell A.J."/>
            <person name="Barry K."/>
            <person name="Miller A.N."/>
            <person name="Grigoriev I.V."/>
            <person name="Debuchy R."/>
            <person name="Gladieux P."/>
            <person name="Thoren M.H."/>
            <person name="Johannesson H."/>
        </authorList>
    </citation>
    <scope>NUCLEOTIDE SEQUENCE</scope>
    <source>
        <strain evidence="3">SMH2532-1</strain>
    </source>
</reference>
<sequence>MPNAPKKKPDPRKYQEVLQHSISLSDDEWSYVLPDFPAPSETDKLGLIKRISVKTTDTKHEITLSFQKASMNRALGGDSLSSFISISFADFRSLRHANGEAIGTQPATTRECTDYVVKLLRSGITLQGVRYNFYGHSNSQLKSQSCFLFADTQEAIRDKVEALGDFSKMKTVQKKAKRIGLLFTSAEVAKTVDPKWCEDIPDVESAGYVFTDGCGLIAPKLARELAEEAEIIFRNQRYCPSVLQIRYRGYKGVVTLDPRMKPGGPLLRMRKSMKKFSGGNDHSFSVIDSSKPYVFGHLNDEVILLLHSLGISRDVLLQKQREHFEFLADAPNSPQKAFRFLAYVNRFELAEKVVLESLDAVRDTVQGLVRDEHNKFINKRSEQRCRILIPQSRFLFGVCDAWDVLKEGECQVRITQDQSGLPTTLTKRCERQNLLRICYLAHWSEKALVSLPRVPRLFNMS</sequence>
<keyword evidence="4" id="KW-1185">Reference proteome</keyword>
<evidence type="ECO:0000259" key="2">
    <source>
        <dbReference type="Pfam" id="PF05183"/>
    </source>
</evidence>
<dbReference type="EMBL" id="JAULSV010000003">
    <property type="protein sequence ID" value="KAK0648560.1"/>
    <property type="molecule type" value="Genomic_DNA"/>
</dbReference>
<evidence type="ECO:0000256" key="1">
    <source>
        <dbReference type="RuleBase" id="RU363098"/>
    </source>
</evidence>
<keyword evidence="1" id="KW-0808">Transferase</keyword>
<dbReference type="GO" id="GO:0003723">
    <property type="term" value="F:RNA binding"/>
    <property type="evidence" value="ECO:0007669"/>
    <property type="project" value="UniProtKB-KW"/>
</dbReference>
<evidence type="ECO:0000313" key="3">
    <source>
        <dbReference type="EMBL" id="KAK0648560.1"/>
    </source>
</evidence>
<comment type="similarity">
    <text evidence="1">Belongs to the RdRP family.</text>
</comment>
<proteinExistence type="inferred from homology"/>
<keyword evidence="1" id="KW-0548">Nucleotidyltransferase</keyword>
<dbReference type="InterPro" id="IPR057596">
    <property type="entry name" value="RDRP_core"/>
</dbReference>
<dbReference type="Proteomes" id="UP001174936">
    <property type="component" value="Unassembled WGS sequence"/>
</dbReference>
<gene>
    <name evidence="3" type="ORF">B0T16DRAFT_506893</name>
</gene>
<dbReference type="Pfam" id="PF05183">
    <property type="entry name" value="RdRP"/>
    <property type="match status" value="1"/>
</dbReference>
<feature type="domain" description="RDRP core" evidence="2">
    <location>
        <begin position="81"/>
        <end position="418"/>
    </location>
</feature>
<dbReference type="InterPro" id="IPR007855">
    <property type="entry name" value="RDRP"/>
</dbReference>
<dbReference type="GO" id="GO:0031380">
    <property type="term" value="C:nuclear RNA-directed RNA polymerase complex"/>
    <property type="evidence" value="ECO:0007669"/>
    <property type="project" value="TreeGrafter"/>
</dbReference>
<keyword evidence="1" id="KW-0696">RNA-directed RNA polymerase</keyword>
<dbReference type="EC" id="2.7.7.48" evidence="1"/>
<dbReference type="PANTHER" id="PTHR23079:SF55">
    <property type="entry name" value="RNA-DIRECTED RNA POLYMERASE"/>
    <property type="match status" value="1"/>
</dbReference>
<dbReference type="GO" id="GO:0003968">
    <property type="term" value="F:RNA-directed RNA polymerase activity"/>
    <property type="evidence" value="ECO:0007669"/>
    <property type="project" value="UniProtKB-KW"/>
</dbReference>
<keyword evidence="1" id="KW-0694">RNA-binding</keyword>
<name>A0AA40CRH4_9PEZI</name>